<evidence type="ECO:0000313" key="1">
    <source>
        <dbReference type="EMBL" id="KAK0570631.1"/>
    </source>
</evidence>
<dbReference type="AlphaFoldDB" id="A0AA39RBQ0"/>
<reference evidence="1" key="2">
    <citation type="submission" date="2023-06" db="EMBL/GenBank/DDBJ databases">
        <authorList>
            <person name="Swenson N.G."/>
            <person name="Wegrzyn J.L."/>
            <person name="Mcevoy S.L."/>
        </authorList>
    </citation>
    <scope>NUCLEOTIDE SEQUENCE</scope>
    <source>
        <strain evidence="1">NS2018</strain>
        <tissue evidence="1">Leaf</tissue>
    </source>
</reference>
<dbReference type="Proteomes" id="UP001168877">
    <property type="component" value="Unassembled WGS sequence"/>
</dbReference>
<reference evidence="1" key="1">
    <citation type="journal article" date="2022" name="Plant J.">
        <title>Strategies of tolerance reflected in two North American maple genomes.</title>
        <authorList>
            <person name="McEvoy S.L."/>
            <person name="Sezen U.U."/>
            <person name="Trouern-Trend A."/>
            <person name="McMahon S.M."/>
            <person name="Schaberg P.G."/>
            <person name="Yang J."/>
            <person name="Wegrzyn J.L."/>
            <person name="Swenson N.G."/>
        </authorList>
    </citation>
    <scope>NUCLEOTIDE SEQUENCE</scope>
    <source>
        <strain evidence="1">NS2018</strain>
    </source>
</reference>
<name>A0AA39RBQ0_ACESA</name>
<gene>
    <name evidence="1" type="ORF">LWI29_004124</name>
</gene>
<organism evidence="1 2">
    <name type="scientific">Acer saccharum</name>
    <name type="common">Sugar maple</name>
    <dbReference type="NCBI Taxonomy" id="4024"/>
    <lineage>
        <taxon>Eukaryota</taxon>
        <taxon>Viridiplantae</taxon>
        <taxon>Streptophyta</taxon>
        <taxon>Embryophyta</taxon>
        <taxon>Tracheophyta</taxon>
        <taxon>Spermatophyta</taxon>
        <taxon>Magnoliopsida</taxon>
        <taxon>eudicotyledons</taxon>
        <taxon>Gunneridae</taxon>
        <taxon>Pentapetalae</taxon>
        <taxon>rosids</taxon>
        <taxon>malvids</taxon>
        <taxon>Sapindales</taxon>
        <taxon>Sapindaceae</taxon>
        <taxon>Hippocastanoideae</taxon>
        <taxon>Acereae</taxon>
        <taxon>Acer</taxon>
    </lineage>
</organism>
<accession>A0AA39RBQ0</accession>
<comment type="caution">
    <text evidence="1">The sequence shown here is derived from an EMBL/GenBank/DDBJ whole genome shotgun (WGS) entry which is preliminary data.</text>
</comment>
<proteinExistence type="predicted"/>
<sequence length="117" mass="13353">MNSGHTTEVVATSEASGFGRHKARHEFCRHCSSITMNEVILDMVEEHFLKRNTISAFKWASLAQQLDLNSGYVNRYMEAYCINLTALMIHHNGDCNWYRVLGINNTLSLVRPLHINS</sequence>
<evidence type="ECO:0000313" key="2">
    <source>
        <dbReference type="Proteomes" id="UP001168877"/>
    </source>
</evidence>
<protein>
    <submittedName>
        <fullName evidence="1">Uncharacterized protein</fullName>
    </submittedName>
</protein>
<keyword evidence="2" id="KW-1185">Reference proteome</keyword>
<dbReference type="EMBL" id="JAUESC010000388">
    <property type="protein sequence ID" value="KAK0570631.1"/>
    <property type="molecule type" value="Genomic_DNA"/>
</dbReference>